<dbReference type="PANTHER" id="PTHR21340:SF0">
    <property type="entry name" value="BIS(5'-NUCLEOSYL)-TETRAPHOSPHATASE [ASYMMETRICAL]"/>
    <property type="match status" value="1"/>
</dbReference>
<gene>
    <name evidence="4" type="ORF">GON05_31670</name>
</gene>
<dbReference type="EMBL" id="WSEM01000034">
    <property type="protein sequence ID" value="MVQ39159.1"/>
    <property type="molecule type" value="Genomic_DNA"/>
</dbReference>
<evidence type="ECO:0000259" key="3">
    <source>
        <dbReference type="PROSITE" id="PS51462"/>
    </source>
</evidence>
<dbReference type="Gene3D" id="3.90.79.10">
    <property type="entry name" value="Nucleoside Triphosphate Pyrophosphohydrolase"/>
    <property type="match status" value="1"/>
</dbReference>
<accession>A0ABW9UG67</accession>
<name>A0ABW9UG67_9BACL</name>
<feature type="domain" description="Nudix hydrolase" evidence="3">
    <location>
        <begin position="17"/>
        <end position="148"/>
    </location>
</feature>
<organism evidence="4 5">
    <name type="scientific">Paenibacillus anseongense</name>
    <dbReference type="NCBI Taxonomy" id="2682845"/>
    <lineage>
        <taxon>Bacteria</taxon>
        <taxon>Bacillati</taxon>
        <taxon>Bacillota</taxon>
        <taxon>Bacilli</taxon>
        <taxon>Bacillales</taxon>
        <taxon>Paenibacillaceae</taxon>
        <taxon>Paenibacillus</taxon>
    </lineage>
</organism>
<dbReference type="PROSITE" id="PS51462">
    <property type="entry name" value="NUDIX"/>
    <property type="match status" value="1"/>
</dbReference>
<evidence type="ECO:0000256" key="2">
    <source>
        <dbReference type="RuleBase" id="RU003476"/>
    </source>
</evidence>
<reference evidence="4 5" key="1">
    <citation type="submission" date="2019-12" db="EMBL/GenBank/DDBJ databases">
        <authorList>
            <person name="Huq M.A."/>
        </authorList>
    </citation>
    <scope>NUCLEOTIDE SEQUENCE [LARGE SCALE GENOMIC DNA]</scope>
    <source>
        <strain evidence="4 5">MAH-34</strain>
    </source>
</reference>
<dbReference type="PANTHER" id="PTHR21340">
    <property type="entry name" value="DIADENOSINE 5,5-P1,P4-TETRAPHOSPHATE PYROPHOSPHOHYDROLASE MUTT"/>
    <property type="match status" value="1"/>
</dbReference>
<dbReference type="InterPro" id="IPR000086">
    <property type="entry name" value="NUDIX_hydrolase_dom"/>
</dbReference>
<dbReference type="InterPro" id="IPR051325">
    <property type="entry name" value="Nudix_hydrolase_domain"/>
</dbReference>
<keyword evidence="5" id="KW-1185">Reference proteome</keyword>
<dbReference type="Pfam" id="PF00293">
    <property type="entry name" value="NUDIX"/>
    <property type="match status" value="1"/>
</dbReference>
<dbReference type="Proteomes" id="UP000467637">
    <property type="component" value="Unassembled WGS sequence"/>
</dbReference>
<keyword evidence="1 2" id="KW-0378">Hydrolase</keyword>
<dbReference type="PROSITE" id="PS00893">
    <property type="entry name" value="NUDIX_BOX"/>
    <property type="match status" value="1"/>
</dbReference>
<sequence>MNSRLLATKEVFMTENLIERAAGGLVIRKTHSGIHVLLIHDRYGHIAFPKGHLESGETWEEAAIREISEETGINSRILSLLGDIEYPIERKGLTIRKQVRLFLLEAIDEQAEPIHQADEIQGAQYFIWEDAVRLHLERGYADLNWVFDKAKELMDLHEKH</sequence>
<dbReference type="SUPFAM" id="SSF55811">
    <property type="entry name" value="Nudix"/>
    <property type="match status" value="1"/>
</dbReference>
<comment type="similarity">
    <text evidence="2">Belongs to the Nudix hydrolase family.</text>
</comment>
<evidence type="ECO:0000256" key="1">
    <source>
        <dbReference type="ARBA" id="ARBA00022801"/>
    </source>
</evidence>
<dbReference type="InterPro" id="IPR020084">
    <property type="entry name" value="NUDIX_hydrolase_CS"/>
</dbReference>
<evidence type="ECO:0000313" key="5">
    <source>
        <dbReference type="Proteomes" id="UP000467637"/>
    </source>
</evidence>
<dbReference type="CDD" id="cd03673">
    <property type="entry name" value="NUDIX_Ap6A_hydrolase"/>
    <property type="match status" value="1"/>
</dbReference>
<evidence type="ECO:0000313" key="4">
    <source>
        <dbReference type="EMBL" id="MVQ39159.1"/>
    </source>
</evidence>
<proteinExistence type="inferred from homology"/>
<dbReference type="InterPro" id="IPR015797">
    <property type="entry name" value="NUDIX_hydrolase-like_dom_sf"/>
</dbReference>
<protein>
    <submittedName>
        <fullName evidence="4">NUDIX domain-containing protein</fullName>
    </submittedName>
</protein>
<dbReference type="PRINTS" id="PR00502">
    <property type="entry name" value="NUDIXFAMILY"/>
</dbReference>
<dbReference type="InterPro" id="IPR020476">
    <property type="entry name" value="Nudix_hydrolase"/>
</dbReference>
<comment type="caution">
    <text evidence="4">The sequence shown here is derived from an EMBL/GenBank/DDBJ whole genome shotgun (WGS) entry which is preliminary data.</text>
</comment>